<dbReference type="Pfam" id="PF07681">
    <property type="entry name" value="DoxX"/>
    <property type="match status" value="1"/>
</dbReference>
<organism evidence="6 7">
    <name type="scientific">Micromonospora pisi</name>
    <dbReference type="NCBI Taxonomy" id="589240"/>
    <lineage>
        <taxon>Bacteria</taxon>
        <taxon>Bacillati</taxon>
        <taxon>Actinomycetota</taxon>
        <taxon>Actinomycetes</taxon>
        <taxon>Micromonosporales</taxon>
        <taxon>Micromonosporaceae</taxon>
        <taxon>Micromonospora</taxon>
    </lineage>
</organism>
<evidence type="ECO:0000256" key="5">
    <source>
        <dbReference type="SAM" id="SignalP"/>
    </source>
</evidence>
<evidence type="ECO:0000256" key="1">
    <source>
        <dbReference type="ARBA" id="ARBA00004141"/>
    </source>
</evidence>
<protein>
    <submittedName>
        <fullName evidence="6">Putative membrane protein YphA (DoxX/SURF4 family)</fullName>
    </submittedName>
</protein>
<evidence type="ECO:0000313" key="7">
    <source>
        <dbReference type="Proteomes" id="UP000277671"/>
    </source>
</evidence>
<dbReference type="InterPro" id="IPR032808">
    <property type="entry name" value="DoxX"/>
</dbReference>
<keyword evidence="5" id="KW-0732">Signal</keyword>
<evidence type="ECO:0000256" key="4">
    <source>
        <dbReference type="ARBA" id="ARBA00023136"/>
    </source>
</evidence>
<keyword evidence="3" id="KW-1133">Transmembrane helix</keyword>
<evidence type="ECO:0000256" key="2">
    <source>
        <dbReference type="ARBA" id="ARBA00022692"/>
    </source>
</evidence>
<reference evidence="6 7" key="1">
    <citation type="submission" date="2018-10" db="EMBL/GenBank/DDBJ databases">
        <title>Sequencing the genomes of 1000 actinobacteria strains.</title>
        <authorList>
            <person name="Klenk H.-P."/>
        </authorList>
    </citation>
    <scope>NUCLEOTIDE SEQUENCE [LARGE SCALE GENOMIC DNA]</scope>
    <source>
        <strain evidence="6 7">DSM 45175</strain>
    </source>
</reference>
<keyword evidence="7" id="KW-1185">Reference proteome</keyword>
<dbReference type="RefSeq" id="WP_121157783.1">
    <property type="nucleotide sequence ID" value="NZ_RBKT01000001.1"/>
</dbReference>
<comment type="caution">
    <text evidence="6">The sequence shown here is derived from an EMBL/GenBank/DDBJ whole genome shotgun (WGS) entry which is preliminary data.</text>
</comment>
<dbReference type="AlphaFoldDB" id="A0A495JLV8"/>
<keyword evidence="4" id="KW-0472">Membrane</keyword>
<dbReference type="EMBL" id="RBKT01000001">
    <property type="protein sequence ID" value="RKR89322.1"/>
    <property type="molecule type" value="Genomic_DNA"/>
</dbReference>
<dbReference type="OrthoDB" id="329282at2"/>
<keyword evidence="2" id="KW-0812">Transmembrane</keyword>
<feature type="signal peptide" evidence="5">
    <location>
        <begin position="1"/>
        <end position="23"/>
    </location>
</feature>
<gene>
    <name evidence="6" type="ORF">BDK92_3666</name>
</gene>
<accession>A0A495JLV8</accession>
<comment type="subcellular location">
    <subcellularLocation>
        <location evidence="1">Membrane</location>
        <topology evidence="1">Multi-pass membrane protein</topology>
    </subcellularLocation>
</comment>
<sequence>MRPVRSVARTLLSGIFVVNGAQAAADPKPFAVRAERVTNRVAPTLTRINSRIPTDPASLVRINGAVQLVGGLMLATGVLARPAALVLAGTLVPTTLAGHPYWAENDPAQRRQQRIDLMRNLGLLGGLLLAAVDTEGRPGLRWRAGHALGDGRRSVRRTVRGAQRGTRIAAKSALSLRRLPG</sequence>
<dbReference type="Proteomes" id="UP000277671">
    <property type="component" value="Unassembled WGS sequence"/>
</dbReference>
<name>A0A495JLV8_9ACTN</name>
<evidence type="ECO:0000313" key="6">
    <source>
        <dbReference type="EMBL" id="RKR89322.1"/>
    </source>
</evidence>
<proteinExistence type="predicted"/>
<evidence type="ECO:0000256" key="3">
    <source>
        <dbReference type="ARBA" id="ARBA00022989"/>
    </source>
</evidence>
<dbReference type="GO" id="GO:0016020">
    <property type="term" value="C:membrane"/>
    <property type="evidence" value="ECO:0007669"/>
    <property type="project" value="UniProtKB-SubCell"/>
</dbReference>
<feature type="chain" id="PRO_5019776788" evidence="5">
    <location>
        <begin position="24"/>
        <end position="181"/>
    </location>
</feature>